<sequence length="236" mass="26914">MEDILLTKVGTVGNVAIIETSKNFSIFVQVALIKPKLDEVDSRFLMYVLHSRCGQEEIASKSSQSTMRFIGTQKIATIKIPLPPLPEQKTIAHTLRTIQKAKETRQRELELERERKAALMQYLFTHGAHNEQREKNKIGKIPKSWSIVPFKSITVSGTQNGIYKSKEFYGRGYQIADMKDIFKGEILEIVVTLQACDRKIQALEKELTLIDELFHAMLEQLMTGKISTQPLTETYV</sequence>
<dbReference type="PANTHER" id="PTHR30408:SF12">
    <property type="entry name" value="TYPE I RESTRICTION ENZYME MJAVIII SPECIFICITY SUBUNIT"/>
    <property type="match status" value="1"/>
</dbReference>
<evidence type="ECO:0000256" key="1">
    <source>
        <dbReference type="ARBA" id="ARBA00010923"/>
    </source>
</evidence>
<name>A0ABR8DRH8_9NOSO</name>
<evidence type="ECO:0000256" key="3">
    <source>
        <dbReference type="ARBA" id="ARBA00023125"/>
    </source>
</evidence>
<dbReference type="RefSeq" id="WP_190942665.1">
    <property type="nucleotide sequence ID" value="NZ_JACJSI010000046.1"/>
</dbReference>
<comment type="caution">
    <text evidence="5">The sequence shown here is derived from an EMBL/GenBank/DDBJ whole genome shotgun (WGS) entry which is preliminary data.</text>
</comment>
<dbReference type="Pfam" id="PF01420">
    <property type="entry name" value="Methylase_S"/>
    <property type="match status" value="1"/>
</dbReference>
<accession>A0ABR8DRH8</accession>
<keyword evidence="5" id="KW-0540">Nuclease</keyword>
<proteinExistence type="inferred from homology"/>
<dbReference type="SUPFAM" id="SSF116734">
    <property type="entry name" value="DNA methylase specificity domain"/>
    <property type="match status" value="2"/>
</dbReference>
<organism evidence="5 6">
    <name type="scientific">Nostoc flagelliforme FACHB-838</name>
    <dbReference type="NCBI Taxonomy" id="2692904"/>
    <lineage>
        <taxon>Bacteria</taxon>
        <taxon>Bacillati</taxon>
        <taxon>Cyanobacteriota</taxon>
        <taxon>Cyanophyceae</taxon>
        <taxon>Nostocales</taxon>
        <taxon>Nostocaceae</taxon>
        <taxon>Nostoc</taxon>
    </lineage>
</organism>
<keyword evidence="5" id="KW-0378">Hydrolase</keyword>
<dbReference type="InterPro" id="IPR000055">
    <property type="entry name" value="Restrct_endonuc_typeI_TRD"/>
</dbReference>
<dbReference type="Gene3D" id="1.10.287.1120">
    <property type="entry name" value="Bipartite methylase S protein"/>
    <property type="match status" value="1"/>
</dbReference>
<evidence type="ECO:0000313" key="5">
    <source>
        <dbReference type="EMBL" id="MBD2532011.1"/>
    </source>
</evidence>
<dbReference type="Proteomes" id="UP000623440">
    <property type="component" value="Unassembled WGS sequence"/>
</dbReference>
<evidence type="ECO:0000256" key="2">
    <source>
        <dbReference type="ARBA" id="ARBA00022747"/>
    </source>
</evidence>
<dbReference type="Gene3D" id="3.90.220.20">
    <property type="entry name" value="DNA methylase specificity domains"/>
    <property type="match status" value="1"/>
</dbReference>
<dbReference type="InterPro" id="IPR052021">
    <property type="entry name" value="Type-I_RS_S_subunit"/>
</dbReference>
<feature type="domain" description="Type I restriction modification DNA specificity" evidence="4">
    <location>
        <begin position="2"/>
        <end position="112"/>
    </location>
</feature>
<keyword evidence="6" id="KW-1185">Reference proteome</keyword>
<dbReference type="PANTHER" id="PTHR30408">
    <property type="entry name" value="TYPE-1 RESTRICTION ENZYME ECOKI SPECIFICITY PROTEIN"/>
    <property type="match status" value="1"/>
</dbReference>
<dbReference type="InterPro" id="IPR044946">
    <property type="entry name" value="Restrct_endonuc_typeI_TRD_sf"/>
</dbReference>
<dbReference type="EMBL" id="JACJSI010000046">
    <property type="protein sequence ID" value="MBD2532011.1"/>
    <property type="molecule type" value="Genomic_DNA"/>
</dbReference>
<comment type="similarity">
    <text evidence="1">Belongs to the type-I restriction system S methylase family.</text>
</comment>
<keyword evidence="3" id="KW-0238">DNA-binding</keyword>
<gene>
    <name evidence="5" type="ORF">H6G97_21435</name>
</gene>
<keyword evidence="2" id="KW-0680">Restriction system</keyword>
<protein>
    <submittedName>
        <fullName evidence="5">Restriction endonuclease subunit S</fullName>
    </submittedName>
</protein>
<keyword evidence="5" id="KW-0255">Endonuclease</keyword>
<dbReference type="GO" id="GO:0004519">
    <property type="term" value="F:endonuclease activity"/>
    <property type="evidence" value="ECO:0007669"/>
    <property type="project" value="UniProtKB-KW"/>
</dbReference>
<evidence type="ECO:0000313" key="6">
    <source>
        <dbReference type="Proteomes" id="UP000623440"/>
    </source>
</evidence>
<reference evidence="5 6" key="1">
    <citation type="journal article" date="2020" name="ISME J.">
        <title>Comparative genomics reveals insights into cyanobacterial evolution and habitat adaptation.</title>
        <authorList>
            <person name="Chen M.Y."/>
            <person name="Teng W.K."/>
            <person name="Zhao L."/>
            <person name="Hu C.X."/>
            <person name="Zhou Y.K."/>
            <person name="Han B.P."/>
            <person name="Song L.R."/>
            <person name="Shu W.S."/>
        </authorList>
    </citation>
    <scope>NUCLEOTIDE SEQUENCE [LARGE SCALE GENOMIC DNA]</scope>
    <source>
        <strain evidence="5 6">FACHB-838</strain>
    </source>
</reference>
<evidence type="ECO:0000259" key="4">
    <source>
        <dbReference type="Pfam" id="PF01420"/>
    </source>
</evidence>